<proteinExistence type="predicted"/>
<evidence type="ECO:0000256" key="1">
    <source>
        <dbReference type="SAM" id="Phobius"/>
    </source>
</evidence>
<keyword evidence="1" id="KW-0812">Transmembrane</keyword>
<dbReference type="EMBL" id="JACOSL010000059">
    <property type="protein sequence ID" value="MBI1757380.1"/>
    <property type="molecule type" value="Genomic_DNA"/>
</dbReference>
<evidence type="ECO:0000313" key="2">
    <source>
        <dbReference type="EMBL" id="MBI1757380.1"/>
    </source>
</evidence>
<keyword evidence="1" id="KW-0472">Membrane</keyword>
<name>A0A931PWJ0_FIMGI</name>
<gene>
    <name evidence="2" type="ORF">HYR64_09775</name>
</gene>
<dbReference type="AlphaFoldDB" id="A0A931PWJ0"/>
<protein>
    <recommendedName>
        <fullName evidence="4">DUF4190 domain-containing protein</fullName>
    </recommendedName>
</protein>
<accession>A0A931PWJ0</accession>
<reference evidence="2" key="1">
    <citation type="submission" date="2020-07" db="EMBL/GenBank/DDBJ databases">
        <title>Huge and variable diversity of episymbiotic CPR bacteria and DPANN archaea in groundwater ecosystems.</title>
        <authorList>
            <person name="He C.Y."/>
            <person name="Keren R."/>
            <person name="Whittaker M."/>
            <person name="Farag I.F."/>
            <person name="Doudna J."/>
            <person name="Cate J.H.D."/>
            <person name="Banfield J.F."/>
        </authorList>
    </citation>
    <scope>NUCLEOTIDE SEQUENCE</scope>
    <source>
        <strain evidence="2">NC_groundwater_17_Pr7_B-0.1um_64_12</strain>
    </source>
</reference>
<dbReference type="Proteomes" id="UP000727962">
    <property type="component" value="Unassembled WGS sequence"/>
</dbReference>
<comment type="caution">
    <text evidence="2">The sequence shown here is derived from an EMBL/GenBank/DDBJ whole genome shotgun (WGS) entry which is preliminary data.</text>
</comment>
<keyword evidence="1" id="KW-1133">Transmembrane helix</keyword>
<feature type="transmembrane region" description="Helical" evidence="1">
    <location>
        <begin position="141"/>
        <end position="165"/>
    </location>
</feature>
<feature type="transmembrane region" description="Helical" evidence="1">
    <location>
        <begin position="99"/>
        <end position="129"/>
    </location>
</feature>
<sequence length="175" mass="17944">MRYYVLDPQGNRYGPADLPLLNLWVREGRIVPTTMLVSEATGQQISASQVPGLALHVAPGVTGHRPGALAQYGPPSGQMIQPGAFPQPGMMPGGSDITYSYWCSAISLLACLCLPLFGLIPAIAAYVFAHKAGVQGHPSAGTAKTFAVVGVVLNVLSAFAAAGLMKSLIGGLGGG</sequence>
<evidence type="ECO:0008006" key="4">
    <source>
        <dbReference type="Google" id="ProtNLM"/>
    </source>
</evidence>
<evidence type="ECO:0000313" key="3">
    <source>
        <dbReference type="Proteomes" id="UP000727962"/>
    </source>
</evidence>
<organism evidence="2 3">
    <name type="scientific">Fimbriimonas ginsengisoli</name>
    <dbReference type="NCBI Taxonomy" id="1005039"/>
    <lineage>
        <taxon>Bacteria</taxon>
        <taxon>Bacillati</taxon>
        <taxon>Armatimonadota</taxon>
        <taxon>Fimbriimonadia</taxon>
        <taxon>Fimbriimonadales</taxon>
        <taxon>Fimbriimonadaceae</taxon>
        <taxon>Fimbriimonas</taxon>
    </lineage>
</organism>